<dbReference type="SUPFAM" id="SSF53098">
    <property type="entry name" value="Ribonuclease H-like"/>
    <property type="match status" value="1"/>
</dbReference>
<dbReference type="GO" id="GO:0005739">
    <property type="term" value="C:mitochondrion"/>
    <property type="evidence" value="ECO:0007669"/>
    <property type="project" value="TreeGrafter"/>
</dbReference>
<evidence type="ECO:0000256" key="4">
    <source>
        <dbReference type="ARBA" id="ARBA00022839"/>
    </source>
</evidence>
<keyword evidence="8" id="KW-1185">Reference proteome</keyword>
<dbReference type="InterPro" id="IPR013520">
    <property type="entry name" value="Ribonucl_H"/>
</dbReference>
<reference evidence="7 8" key="2">
    <citation type="submission" date="2018-11" db="EMBL/GenBank/DDBJ databases">
        <authorList>
            <consortium name="Pathogen Informatics"/>
        </authorList>
    </citation>
    <scope>NUCLEOTIDE SEQUENCE [LARGE SCALE GENOMIC DNA]</scope>
</reference>
<dbReference type="InterPro" id="IPR012337">
    <property type="entry name" value="RNaseH-like_sf"/>
</dbReference>
<dbReference type="InterPro" id="IPR036397">
    <property type="entry name" value="RNaseH_sf"/>
</dbReference>
<dbReference type="OrthoDB" id="270189at2759"/>
<dbReference type="CDD" id="cd06135">
    <property type="entry name" value="Orn"/>
    <property type="match status" value="1"/>
</dbReference>
<feature type="domain" description="Exonuclease" evidence="6">
    <location>
        <begin position="34"/>
        <end position="208"/>
    </location>
</feature>
<dbReference type="InterPro" id="IPR022894">
    <property type="entry name" value="Oligoribonuclease"/>
</dbReference>
<reference evidence="9" key="1">
    <citation type="submission" date="2017-02" db="UniProtKB">
        <authorList>
            <consortium name="WormBaseParasite"/>
        </authorList>
    </citation>
    <scope>IDENTIFICATION</scope>
</reference>
<accession>A0A0M3IY33</accession>
<name>A0A0M3IY33_ANISI</name>
<dbReference type="NCBIfam" id="NF003765">
    <property type="entry name" value="PRK05359.1"/>
    <property type="match status" value="1"/>
</dbReference>
<dbReference type="Pfam" id="PF00929">
    <property type="entry name" value="RNase_T"/>
    <property type="match status" value="1"/>
</dbReference>
<dbReference type="EMBL" id="UYRR01000013">
    <property type="protein sequence ID" value="VDK17328.1"/>
    <property type="molecule type" value="Genomic_DNA"/>
</dbReference>
<dbReference type="FunFam" id="3.30.420.10:FF:000003">
    <property type="entry name" value="Oligoribonuclease"/>
    <property type="match status" value="1"/>
</dbReference>
<dbReference type="AlphaFoldDB" id="A0A0M3IY33"/>
<dbReference type="WBParaSite" id="ASIM_0000014701-mRNA-1">
    <property type="protein sequence ID" value="ASIM_0000014701-mRNA-1"/>
    <property type="gene ID" value="ASIM_0000014701"/>
</dbReference>
<protein>
    <recommendedName>
        <fullName evidence="5">Probable oligoribonuclease</fullName>
    </recommendedName>
</protein>
<comment type="similarity">
    <text evidence="1">Belongs to the oligoribonuclease family.</text>
</comment>
<keyword evidence="2" id="KW-0540">Nuclease</keyword>
<dbReference type="Proteomes" id="UP000267096">
    <property type="component" value="Unassembled WGS sequence"/>
</dbReference>
<evidence type="ECO:0000313" key="8">
    <source>
        <dbReference type="Proteomes" id="UP000267096"/>
    </source>
</evidence>
<evidence type="ECO:0000313" key="7">
    <source>
        <dbReference type="EMBL" id="VDK17328.1"/>
    </source>
</evidence>
<proteinExistence type="inferred from homology"/>
<dbReference type="PANTHER" id="PTHR11046:SF0">
    <property type="entry name" value="OLIGORIBONUCLEASE, MITOCHONDRIAL"/>
    <property type="match status" value="1"/>
</dbReference>
<dbReference type="GO" id="GO:0003676">
    <property type="term" value="F:nucleic acid binding"/>
    <property type="evidence" value="ECO:0007669"/>
    <property type="project" value="InterPro"/>
</dbReference>
<evidence type="ECO:0000256" key="5">
    <source>
        <dbReference type="ARBA" id="ARBA00072681"/>
    </source>
</evidence>
<keyword evidence="3" id="KW-0378">Hydrolase</keyword>
<organism evidence="9">
    <name type="scientific">Anisakis simplex</name>
    <name type="common">Herring worm</name>
    <dbReference type="NCBI Taxonomy" id="6269"/>
    <lineage>
        <taxon>Eukaryota</taxon>
        <taxon>Metazoa</taxon>
        <taxon>Ecdysozoa</taxon>
        <taxon>Nematoda</taxon>
        <taxon>Chromadorea</taxon>
        <taxon>Rhabditida</taxon>
        <taxon>Spirurina</taxon>
        <taxon>Ascaridomorpha</taxon>
        <taxon>Ascaridoidea</taxon>
        <taxon>Anisakidae</taxon>
        <taxon>Anisakis</taxon>
        <taxon>Anisakis simplex complex</taxon>
    </lineage>
</organism>
<evidence type="ECO:0000256" key="2">
    <source>
        <dbReference type="ARBA" id="ARBA00022722"/>
    </source>
</evidence>
<dbReference type="PANTHER" id="PTHR11046">
    <property type="entry name" value="OLIGORIBONUCLEASE, MITOCHONDRIAL"/>
    <property type="match status" value="1"/>
</dbReference>
<sequence length="214" mass="24640">MEWKLFYRIKRFKSFPTAMMAKRLSSGLSKVTGRLIWIDCEMTGLDVNVNRIVEIACIVTEADLSIVSEGPDLVINQPEDVLSNMSDWCKTTFKMNGLTERIRASNINTENAESQVLTFLKRHTEAGQSVLAGNSVYMDRIFINKYMPNLGAHLHYRTVDVSTVKELVKRWNPLAYTLIPRKKNAHRALDDIKESIEELKWYKANIFKCDNFVT</sequence>
<evidence type="ECO:0000256" key="3">
    <source>
        <dbReference type="ARBA" id="ARBA00022801"/>
    </source>
</evidence>
<dbReference type="GO" id="GO:0000175">
    <property type="term" value="F:3'-5'-RNA exonuclease activity"/>
    <property type="evidence" value="ECO:0007669"/>
    <property type="project" value="InterPro"/>
</dbReference>
<gene>
    <name evidence="7" type="ORF">ASIM_LOCUS62</name>
</gene>
<keyword evidence="4" id="KW-0269">Exonuclease</keyword>
<evidence type="ECO:0000256" key="1">
    <source>
        <dbReference type="ARBA" id="ARBA00009921"/>
    </source>
</evidence>
<dbReference type="Gene3D" id="3.30.420.10">
    <property type="entry name" value="Ribonuclease H-like superfamily/Ribonuclease H"/>
    <property type="match status" value="1"/>
</dbReference>
<evidence type="ECO:0000313" key="9">
    <source>
        <dbReference type="WBParaSite" id="ASIM_0000014701-mRNA-1"/>
    </source>
</evidence>
<dbReference type="SMART" id="SM00479">
    <property type="entry name" value="EXOIII"/>
    <property type="match status" value="1"/>
</dbReference>
<evidence type="ECO:0000259" key="6">
    <source>
        <dbReference type="SMART" id="SM00479"/>
    </source>
</evidence>